<organism evidence="2 3">
    <name type="scientific">Glacieibacterium frigidum</name>
    <dbReference type="NCBI Taxonomy" id="2593303"/>
    <lineage>
        <taxon>Bacteria</taxon>
        <taxon>Pseudomonadati</taxon>
        <taxon>Pseudomonadota</taxon>
        <taxon>Alphaproteobacteria</taxon>
        <taxon>Sphingomonadales</taxon>
        <taxon>Sphingosinicellaceae</taxon>
        <taxon>Glacieibacterium</taxon>
    </lineage>
</organism>
<evidence type="ECO:0000313" key="2">
    <source>
        <dbReference type="EMBL" id="TRW17471.1"/>
    </source>
</evidence>
<proteinExistence type="predicted"/>
<gene>
    <name evidence="2" type="ORF">FMM06_04730</name>
</gene>
<protein>
    <recommendedName>
        <fullName evidence="4">Phosphopantetheine adenylyltransferase</fullName>
    </recommendedName>
</protein>
<evidence type="ECO:0000313" key="3">
    <source>
        <dbReference type="Proteomes" id="UP000317894"/>
    </source>
</evidence>
<accession>A0A552UH01</accession>
<keyword evidence="1" id="KW-1133">Transmembrane helix</keyword>
<feature type="transmembrane region" description="Helical" evidence="1">
    <location>
        <begin position="44"/>
        <end position="62"/>
    </location>
</feature>
<dbReference type="EMBL" id="VJWA01000001">
    <property type="protein sequence ID" value="TRW17471.1"/>
    <property type="molecule type" value="Genomic_DNA"/>
</dbReference>
<dbReference type="RefSeq" id="WP_143555016.1">
    <property type="nucleotide sequence ID" value="NZ_VJWA01000001.1"/>
</dbReference>
<feature type="transmembrane region" description="Helical" evidence="1">
    <location>
        <begin position="93"/>
        <end position="113"/>
    </location>
</feature>
<feature type="transmembrane region" description="Helical" evidence="1">
    <location>
        <begin position="69"/>
        <end position="87"/>
    </location>
</feature>
<dbReference type="OrthoDB" id="7391202at2"/>
<keyword evidence="3" id="KW-1185">Reference proteome</keyword>
<dbReference type="Proteomes" id="UP000317894">
    <property type="component" value="Unassembled WGS sequence"/>
</dbReference>
<evidence type="ECO:0000256" key="1">
    <source>
        <dbReference type="SAM" id="Phobius"/>
    </source>
</evidence>
<dbReference type="AlphaFoldDB" id="A0A552UH01"/>
<reference evidence="2 3" key="1">
    <citation type="submission" date="2019-07" db="EMBL/GenBank/DDBJ databases">
        <title>Novel species isolated from glacier.</title>
        <authorList>
            <person name="Liu Q."/>
            <person name="Xin Y.-H."/>
        </authorList>
    </citation>
    <scope>NUCLEOTIDE SEQUENCE [LARGE SCALE GENOMIC DNA]</scope>
    <source>
        <strain evidence="2 3">LB1R16</strain>
    </source>
</reference>
<evidence type="ECO:0008006" key="4">
    <source>
        <dbReference type="Google" id="ProtNLM"/>
    </source>
</evidence>
<keyword evidence="1" id="KW-0812">Transmembrane</keyword>
<keyword evidence="1" id="KW-0472">Membrane</keyword>
<comment type="caution">
    <text evidence="2">The sequence shown here is derived from an EMBL/GenBank/DDBJ whole genome shotgun (WGS) entry which is preliminary data.</text>
</comment>
<name>A0A552UH01_9SPHN</name>
<sequence>MVERIAWGLLAALHLMPALAFFSPALIARLYGVEAGGTAFALLQHRAALFALVVVICIAAIFDPAVRRLAVVAVAISMISFLLVYATSGQPPALRGIAIADLIGLVPLAYVAWRAFVA</sequence>